<reference evidence="1 2" key="1">
    <citation type="submission" date="2020-02" db="EMBL/GenBank/DDBJ databases">
        <authorList>
            <person name="Zheng R.K."/>
            <person name="Sun C.M."/>
        </authorList>
    </citation>
    <scope>NUCLEOTIDE SEQUENCE [LARGE SCALE GENOMIC DNA]</scope>
    <source>
        <strain evidence="2">rifampicinis</strain>
    </source>
</reference>
<accession>A0A7S8IE00</accession>
<dbReference type="Gene3D" id="3.20.20.80">
    <property type="entry name" value="Glycosidases"/>
    <property type="match status" value="1"/>
</dbReference>
<dbReference type="AlphaFoldDB" id="A0A7S8IE00"/>
<evidence type="ECO:0000313" key="1">
    <source>
        <dbReference type="EMBL" id="QPC81343.1"/>
    </source>
</evidence>
<dbReference type="EMBL" id="CP062983">
    <property type="protein sequence ID" value="QPC81343.1"/>
    <property type="molecule type" value="Genomic_DNA"/>
</dbReference>
<gene>
    <name evidence="1" type="ORF">G4Y79_16775</name>
</gene>
<organism evidence="1 2">
    <name type="scientific">Phototrophicus methaneseepsis</name>
    <dbReference type="NCBI Taxonomy" id="2710758"/>
    <lineage>
        <taxon>Bacteria</taxon>
        <taxon>Bacillati</taxon>
        <taxon>Chloroflexota</taxon>
        <taxon>Candidatus Thermofontia</taxon>
        <taxon>Phototrophicales</taxon>
        <taxon>Phototrophicaceae</taxon>
        <taxon>Phototrophicus</taxon>
    </lineage>
</organism>
<keyword evidence="2" id="KW-1185">Reference proteome</keyword>
<evidence type="ECO:0000313" key="2">
    <source>
        <dbReference type="Proteomes" id="UP000594468"/>
    </source>
</evidence>
<name>A0A7S8IE00_9CHLR</name>
<dbReference type="SUPFAM" id="SSF51445">
    <property type="entry name" value="(Trans)glycosidases"/>
    <property type="match status" value="1"/>
</dbReference>
<dbReference type="KEGG" id="pmet:G4Y79_16775"/>
<dbReference type="InterPro" id="IPR017853">
    <property type="entry name" value="GH"/>
</dbReference>
<dbReference type="Proteomes" id="UP000594468">
    <property type="component" value="Chromosome"/>
</dbReference>
<dbReference type="RefSeq" id="WP_195169416.1">
    <property type="nucleotide sequence ID" value="NZ_CP062983.1"/>
</dbReference>
<protein>
    <submittedName>
        <fullName evidence="1">DUF4038 domain-containing protein</fullName>
    </submittedName>
</protein>
<sequence>MKPLNDYSHIRGVCHNPSPDGQLEQLEKEMGYCQRLQLNALRFWMDMETWEKEGDRYFDMLDQFMRTAWRYSVSSMPILWNGNFIREWRDPDKAWYARAEAYASAFIDRFRDEPFILMWDVISEPFCNDYMNHSPAEEYEVRFDHLRRYIRRLCDIVRKCDAEGCMTVGHESVSHCVSSNDLVDVISFHDYLTTRHEIENAILAAEAMGEEWGKPILNTETGCVGRANPYEVELELLQKHNIGFYLFNLVSEGFWGDIHGLVYPDGTIRDPSVIAALFGFFRNRTESRILVNANKEGHAYRAVQAVEDVLRVEQTTLFMQKPRTSDDILEAAEYCVNILECAEMVPMWDAPSAKIAIWRAQPEEERDIHAIRRFAYDMANLVRENCLF</sequence>
<proteinExistence type="predicted"/>